<evidence type="ECO:0000256" key="1">
    <source>
        <dbReference type="ARBA" id="ARBA00022741"/>
    </source>
</evidence>
<reference evidence="5" key="2">
    <citation type="submission" date="2020-03" db="EMBL/GenBank/DDBJ databases">
        <title>Walnut 2.0.</title>
        <authorList>
            <person name="Marrano A."/>
            <person name="Britton M."/>
            <person name="Zimin A.V."/>
            <person name="Zaini P.A."/>
            <person name="Workman R."/>
            <person name="Puiu D."/>
            <person name="Bianco L."/>
            <person name="Allen B.J."/>
            <person name="Troggio M."/>
            <person name="Leslie C.A."/>
            <person name="Timp W."/>
            <person name="Dendekar A."/>
            <person name="Salzberg S.L."/>
            <person name="Neale D.B."/>
        </authorList>
    </citation>
    <scope>NUCLEOTIDE SEQUENCE</scope>
    <source>
        <tissue evidence="5">Leaves</tissue>
    </source>
</reference>
<keyword evidence="1" id="KW-0547">Nucleotide-binding</keyword>
<dbReference type="Pfam" id="PF02263">
    <property type="entry name" value="GBP"/>
    <property type="match status" value="1"/>
</dbReference>
<dbReference type="EMBL" id="LIHL02000004">
    <property type="protein sequence ID" value="KAF5471972.1"/>
    <property type="molecule type" value="Genomic_DNA"/>
</dbReference>
<dbReference type="InterPro" id="IPR027417">
    <property type="entry name" value="P-loop_NTPase"/>
</dbReference>
<gene>
    <name evidence="5" type="ORF">F2P56_008729</name>
</gene>
<feature type="non-terminal residue" evidence="5">
    <location>
        <position position="105"/>
    </location>
</feature>
<comment type="caution">
    <text evidence="5">The sequence shown here is derived from an EMBL/GenBank/DDBJ whole genome shotgun (WGS) entry which is preliminary data.</text>
</comment>
<dbReference type="PANTHER" id="PTHR10751">
    <property type="entry name" value="GUANYLATE BINDING PROTEIN"/>
    <property type="match status" value="1"/>
</dbReference>
<accession>A0A833XV61</accession>
<name>A0A833XV61_JUGRE</name>
<dbReference type="Gene3D" id="3.40.50.300">
    <property type="entry name" value="P-loop containing nucleotide triphosphate hydrolases"/>
    <property type="match status" value="1"/>
</dbReference>
<reference evidence="5" key="1">
    <citation type="submission" date="2015-10" db="EMBL/GenBank/DDBJ databases">
        <authorList>
            <person name="Martinez-Garcia P.J."/>
            <person name="Crepeau M.W."/>
            <person name="Puiu D."/>
            <person name="Gonzalez-Ibeas D."/>
            <person name="Whalen J."/>
            <person name="Stevens K."/>
            <person name="Paul R."/>
            <person name="Butterfield T."/>
            <person name="Britton M."/>
            <person name="Reagan R."/>
            <person name="Chakraborty S."/>
            <person name="Walawage S.L."/>
            <person name="Vasquez-Gross H.A."/>
            <person name="Cardeno C."/>
            <person name="Famula R."/>
            <person name="Pratt K."/>
            <person name="Kuruganti S."/>
            <person name="Aradhya M.K."/>
            <person name="Leslie C.A."/>
            <person name="Dandekar A.M."/>
            <person name="Salzberg S.L."/>
            <person name="Wegrzyn J.L."/>
            <person name="Langley C.H."/>
            <person name="Neale D.B."/>
        </authorList>
    </citation>
    <scope>NUCLEOTIDE SEQUENCE</scope>
    <source>
        <tissue evidence="5">Leaves</tissue>
    </source>
</reference>
<keyword evidence="2" id="KW-0342">GTP-binding</keyword>
<dbReference type="GO" id="GO:0003924">
    <property type="term" value="F:GTPase activity"/>
    <property type="evidence" value="ECO:0007669"/>
    <property type="project" value="InterPro"/>
</dbReference>
<proteinExistence type="inferred from homology"/>
<dbReference type="Proteomes" id="UP000619265">
    <property type="component" value="Unassembled WGS sequence"/>
</dbReference>
<evidence type="ECO:0000313" key="6">
    <source>
        <dbReference type="Proteomes" id="UP000619265"/>
    </source>
</evidence>
<dbReference type="Gramene" id="Jr04_05980_p1">
    <property type="protein sequence ID" value="cds.Jr04_05980_p1"/>
    <property type="gene ID" value="Jr04_05980"/>
</dbReference>
<dbReference type="PROSITE" id="PS51715">
    <property type="entry name" value="G_GB1_RHD3"/>
    <property type="match status" value="1"/>
</dbReference>
<protein>
    <recommendedName>
        <fullName evidence="4">GB1/RHD3-type G domain-containing protein</fullName>
    </recommendedName>
</protein>
<evidence type="ECO:0000256" key="2">
    <source>
        <dbReference type="ARBA" id="ARBA00023134"/>
    </source>
</evidence>
<evidence type="ECO:0000256" key="3">
    <source>
        <dbReference type="PROSITE-ProRule" id="PRU01052"/>
    </source>
</evidence>
<evidence type="ECO:0000313" key="5">
    <source>
        <dbReference type="EMBL" id="KAF5471972.1"/>
    </source>
</evidence>
<comment type="similarity">
    <text evidence="3">Belongs to the TRAFAC class dynamin-like GTPase superfamily. GB1/RHD3 GTPase family.</text>
</comment>
<evidence type="ECO:0000259" key="4">
    <source>
        <dbReference type="PROSITE" id="PS51715"/>
    </source>
</evidence>
<sequence length="105" mass="12417">MFIYNQMGGIDEAAHDCLSLVIRMTKHIRVRAAGGRTTASELGQFSSIFVWLLRDFYLDLVEDNRRITPHDYLELALRSRNWKRYSCKKRGSIWRFFSFILTILL</sequence>
<feature type="domain" description="GB1/RHD3-type G" evidence="4">
    <location>
        <begin position="1"/>
        <end position="105"/>
    </location>
</feature>
<dbReference type="InterPro" id="IPR030386">
    <property type="entry name" value="G_GB1_RHD3_dom"/>
</dbReference>
<dbReference type="InterPro" id="IPR015894">
    <property type="entry name" value="Guanylate-bd_N"/>
</dbReference>
<dbReference type="AlphaFoldDB" id="A0A833XV61"/>
<organism evidence="5 6">
    <name type="scientific">Juglans regia</name>
    <name type="common">English walnut</name>
    <dbReference type="NCBI Taxonomy" id="51240"/>
    <lineage>
        <taxon>Eukaryota</taxon>
        <taxon>Viridiplantae</taxon>
        <taxon>Streptophyta</taxon>
        <taxon>Embryophyta</taxon>
        <taxon>Tracheophyta</taxon>
        <taxon>Spermatophyta</taxon>
        <taxon>Magnoliopsida</taxon>
        <taxon>eudicotyledons</taxon>
        <taxon>Gunneridae</taxon>
        <taxon>Pentapetalae</taxon>
        <taxon>rosids</taxon>
        <taxon>fabids</taxon>
        <taxon>Fagales</taxon>
        <taxon>Juglandaceae</taxon>
        <taxon>Juglans</taxon>
    </lineage>
</organism>
<dbReference type="GO" id="GO:0005525">
    <property type="term" value="F:GTP binding"/>
    <property type="evidence" value="ECO:0007669"/>
    <property type="project" value="UniProtKB-KW"/>
</dbReference>